<reference evidence="1 2" key="1">
    <citation type="journal article" date="2019" name="Emerg. Microbes Infect.">
        <title>Comprehensive subspecies identification of 175 nontuberculous mycobacteria species based on 7547 genomic profiles.</title>
        <authorList>
            <person name="Matsumoto Y."/>
            <person name="Kinjo T."/>
            <person name="Motooka D."/>
            <person name="Nabeya D."/>
            <person name="Jung N."/>
            <person name="Uechi K."/>
            <person name="Horii T."/>
            <person name="Iida T."/>
            <person name="Fujita J."/>
            <person name="Nakamura S."/>
        </authorList>
    </citation>
    <scope>NUCLEOTIDE SEQUENCE [LARGE SCALE GENOMIC DNA]</scope>
    <source>
        <strain evidence="1 2">JCM 16017</strain>
    </source>
</reference>
<proteinExistence type="predicted"/>
<dbReference type="Proteomes" id="UP000465263">
    <property type="component" value="Unassembled WGS sequence"/>
</dbReference>
<gene>
    <name evidence="1" type="ORF">MSEN_22240</name>
</gene>
<dbReference type="AlphaFoldDB" id="A0A7I9XKQ8"/>
<protein>
    <submittedName>
        <fullName evidence="1">Uncharacterized protein</fullName>
    </submittedName>
</protein>
<dbReference type="EMBL" id="BLKV01000001">
    <property type="protein sequence ID" value="GFG70504.1"/>
    <property type="molecule type" value="Genomic_DNA"/>
</dbReference>
<sequence>MRSGVMNGSAPLTPMSWSCISAIRLLTSIADIEPESADVNMTAGLLVWPANADGGLTSAREPTAMATRVLRLRLPPRVLASAARRTAMAATSCAIVLACCHYRL</sequence>
<name>A0A7I9XKQ8_9MYCO</name>
<comment type="caution">
    <text evidence="1">The sequence shown here is derived from an EMBL/GenBank/DDBJ whole genome shotgun (WGS) entry which is preliminary data.</text>
</comment>
<keyword evidence="2" id="KW-1185">Reference proteome</keyword>
<evidence type="ECO:0000313" key="1">
    <source>
        <dbReference type="EMBL" id="GFG70504.1"/>
    </source>
</evidence>
<organism evidence="1 2">
    <name type="scientific">Mycolicibacter senuensis</name>
    <dbReference type="NCBI Taxonomy" id="386913"/>
    <lineage>
        <taxon>Bacteria</taxon>
        <taxon>Bacillati</taxon>
        <taxon>Actinomycetota</taxon>
        <taxon>Actinomycetes</taxon>
        <taxon>Mycobacteriales</taxon>
        <taxon>Mycobacteriaceae</taxon>
        <taxon>Mycolicibacter</taxon>
    </lineage>
</organism>
<accession>A0A7I9XKQ8</accession>
<evidence type="ECO:0000313" key="2">
    <source>
        <dbReference type="Proteomes" id="UP000465263"/>
    </source>
</evidence>